<protein>
    <submittedName>
        <fullName evidence="1">Uncharacterized protein</fullName>
    </submittedName>
</protein>
<evidence type="ECO:0000313" key="1">
    <source>
        <dbReference type="EMBL" id="KAI4377051.1"/>
    </source>
</evidence>
<comment type="caution">
    <text evidence="1">The sequence shown here is derived from an EMBL/GenBank/DDBJ whole genome shotgun (WGS) entry which is preliminary data.</text>
</comment>
<evidence type="ECO:0000313" key="2">
    <source>
        <dbReference type="Proteomes" id="UP001057402"/>
    </source>
</evidence>
<reference evidence="2" key="1">
    <citation type="journal article" date="2023" name="Front. Plant Sci.">
        <title>Chromosomal-level genome assembly of Melastoma candidum provides insights into trichome evolution.</title>
        <authorList>
            <person name="Zhong Y."/>
            <person name="Wu W."/>
            <person name="Sun C."/>
            <person name="Zou P."/>
            <person name="Liu Y."/>
            <person name="Dai S."/>
            <person name="Zhou R."/>
        </authorList>
    </citation>
    <scope>NUCLEOTIDE SEQUENCE [LARGE SCALE GENOMIC DNA]</scope>
</reference>
<dbReference type="EMBL" id="CM042883">
    <property type="protein sequence ID" value="KAI4377051.1"/>
    <property type="molecule type" value="Genomic_DNA"/>
</dbReference>
<name>A0ACB9RFM0_9MYRT</name>
<dbReference type="Proteomes" id="UP001057402">
    <property type="component" value="Chromosome 4"/>
</dbReference>
<gene>
    <name evidence="1" type="ORF">MLD38_014742</name>
</gene>
<accession>A0ACB9RFM0</accession>
<sequence length="190" mass="21467">MRRFSIIANQSQQCISYCLSSDHSDTDTVRRVLEPCRQQSDFQNAAAGQGKIIKVGTSILSAVASQISAYVRSESVGLHQKVFDELPVRYVVTWNTMIWGLMNNGEFEVAIGRFRDMMGEKAELDAFTFASVFTAYSISKRVFDSVPHKDVSVWNTMIKGLAIHGHGQHDVALFYRTELNVFRPMHLLRS</sequence>
<proteinExistence type="predicted"/>
<keyword evidence="2" id="KW-1185">Reference proteome</keyword>
<organism evidence="1 2">
    <name type="scientific">Melastoma candidum</name>
    <dbReference type="NCBI Taxonomy" id="119954"/>
    <lineage>
        <taxon>Eukaryota</taxon>
        <taxon>Viridiplantae</taxon>
        <taxon>Streptophyta</taxon>
        <taxon>Embryophyta</taxon>
        <taxon>Tracheophyta</taxon>
        <taxon>Spermatophyta</taxon>
        <taxon>Magnoliopsida</taxon>
        <taxon>eudicotyledons</taxon>
        <taxon>Gunneridae</taxon>
        <taxon>Pentapetalae</taxon>
        <taxon>rosids</taxon>
        <taxon>malvids</taxon>
        <taxon>Myrtales</taxon>
        <taxon>Melastomataceae</taxon>
        <taxon>Melastomatoideae</taxon>
        <taxon>Melastomateae</taxon>
        <taxon>Melastoma</taxon>
    </lineage>
</organism>